<dbReference type="EMBL" id="JACSEA010000003">
    <property type="protein sequence ID" value="KAF7404983.1"/>
    <property type="molecule type" value="Genomic_DNA"/>
</dbReference>
<evidence type="ECO:0000313" key="1">
    <source>
        <dbReference type="EMBL" id="KAF7404983.1"/>
    </source>
</evidence>
<accession>A0A834KDX5</accession>
<evidence type="ECO:0000313" key="2">
    <source>
        <dbReference type="Proteomes" id="UP000614350"/>
    </source>
</evidence>
<proteinExistence type="predicted"/>
<reference evidence="1" key="1">
    <citation type="journal article" date="2020" name="G3 (Bethesda)">
        <title>High-Quality Assemblies for Three Invasive Social Wasps from the &lt;i&gt;Vespula&lt;/i&gt; Genus.</title>
        <authorList>
            <person name="Harrop T.W.R."/>
            <person name="Guhlin J."/>
            <person name="McLaughlin G.M."/>
            <person name="Permina E."/>
            <person name="Stockwell P."/>
            <person name="Gilligan J."/>
            <person name="Le Lec M.F."/>
            <person name="Gruber M.A.M."/>
            <person name="Quinn O."/>
            <person name="Lovegrove M."/>
            <person name="Duncan E.J."/>
            <person name="Remnant E.J."/>
            <person name="Van Eeckhoven J."/>
            <person name="Graham B."/>
            <person name="Knapp R.A."/>
            <person name="Langford K.W."/>
            <person name="Kronenberg Z."/>
            <person name="Press M.O."/>
            <person name="Eacker S.M."/>
            <person name="Wilson-Rankin E.E."/>
            <person name="Purcell J."/>
            <person name="Lester P.J."/>
            <person name="Dearden P.K."/>
        </authorList>
    </citation>
    <scope>NUCLEOTIDE SEQUENCE</scope>
    <source>
        <strain evidence="1">Marl-1</strain>
    </source>
</reference>
<name>A0A834KDX5_VESVU</name>
<dbReference type="AlphaFoldDB" id="A0A834KDX5"/>
<sequence length="66" mass="6938">MKARGSNGVGSLLASAGVPGVQRCWDEYGIDHALATIKFRNNGQPLDDSLVGVSCFINDLDTVLSS</sequence>
<comment type="caution">
    <text evidence="1">The sequence shown here is derived from an EMBL/GenBank/DDBJ whole genome shotgun (WGS) entry which is preliminary data.</text>
</comment>
<organism evidence="1 2">
    <name type="scientific">Vespula vulgaris</name>
    <name type="common">Yellow jacket</name>
    <name type="synonym">Wasp</name>
    <dbReference type="NCBI Taxonomy" id="7454"/>
    <lineage>
        <taxon>Eukaryota</taxon>
        <taxon>Metazoa</taxon>
        <taxon>Ecdysozoa</taxon>
        <taxon>Arthropoda</taxon>
        <taxon>Hexapoda</taxon>
        <taxon>Insecta</taxon>
        <taxon>Pterygota</taxon>
        <taxon>Neoptera</taxon>
        <taxon>Endopterygota</taxon>
        <taxon>Hymenoptera</taxon>
        <taxon>Apocrita</taxon>
        <taxon>Aculeata</taxon>
        <taxon>Vespoidea</taxon>
        <taxon>Vespidae</taxon>
        <taxon>Vespinae</taxon>
        <taxon>Vespula</taxon>
    </lineage>
</organism>
<dbReference type="Proteomes" id="UP000614350">
    <property type="component" value="Unassembled WGS sequence"/>
</dbReference>
<protein>
    <submittedName>
        <fullName evidence="1">Uncharacterized protein</fullName>
    </submittedName>
</protein>
<gene>
    <name evidence="1" type="ORF">HZH66_003889</name>
</gene>
<keyword evidence="2" id="KW-1185">Reference proteome</keyword>